<dbReference type="Pfam" id="PF00067">
    <property type="entry name" value="p450"/>
    <property type="match status" value="1"/>
</dbReference>
<protein>
    <recommendedName>
        <fullName evidence="11">Trichodiene oxygenase</fullName>
    </recommendedName>
</protein>
<keyword evidence="4 7" id="KW-0479">Metal-binding</keyword>
<evidence type="ECO:0000256" key="7">
    <source>
        <dbReference type="PIRSR" id="PIRSR602401-1"/>
    </source>
</evidence>
<dbReference type="AlphaFoldDB" id="A0A8H5G6S4"/>
<dbReference type="SUPFAM" id="SSF48264">
    <property type="entry name" value="Cytochrome P450"/>
    <property type="match status" value="1"/>
</dbReference>
<sequence length="494" mass="55353">MITYTTWDAAFALSVAGGLSAAALAVYRLYFHPLSKFPGPPLAAVTDYYATYVDLWKNGQTVPQLEKLHKIYGPVVRYRPNMVHFSDPQAYYDIYGMGKKMSKWAAFYDCFHEQESSFGLTDPKAAKKRRDVILPLFSRRAILKLESLIQHSIDRLITALGPYADSGRTADLHLGLHSTTVEIITQYCHANPVKCLDDPEFKHPTLMSIMDTEGLFFWIHHFPFLAPFIFHMPDFLKSPGMLAAANLSRRIANQVDGLLTDPSSLEYVEHETIYHHLLSTENGRAPPTRKSLLDEGGVLIAAGSDSVGNACSVGIFHVLSNPDIHERLVNEIKEAWPEKDTPMGVQALEKLPYLTAVIKEALRFSHGVVSPLPRVTGAESIIAGHTVPAGSVVAMGNTFMHKNPAVFTNPDKFDPNRWLDNKELDNFLIAFSRGPRMCPGINLGWVELYLILGNIFRKLELKNSGTTERDMQFRAFLAPKFDGHLKVTVRQRED</sequence>
<dbReference type="PRINTS" id="PR00463">
    <property type="entry name" value="EP450I"/>
</dbReference>
<keyword evidence="5 8" id="KW-0560">Oxidoreductase</keyword>
<name>A0A8H5G6S4_9AGAR</name>
<dbReference type="Gene3D" id="1.10.630.10">
    <property type="entry name" value="Cytochrome P450"/>
    <property type="match status" value="1"/>
</dbReference>
<dbReference type="InterPro" id="IPR050121">
    <property type="entry name" value="Cytochrome_P450_monoxygenase"/>
</dbReference>
<dbReference type="GO" id="GO:0016705">
    <property type="term" value="F:oxidoreductase activity, acting on paired donors, with incorporation or reduction of molecular oxygen"/>
    <property type="evidence" value="ECO:0007669"/>
    <property type="project" value="InterPro"/>
</dbReference>
<dbReference type="GO" id="GO:0005506">
    <property type="term" value="F:iron ion binding"/>
    <property type="evidence" value="ECO:0007669"/>
    <property type="project" value="InterPro"/>
</dbReference>
<evidence type="ECO:0000313" key="9">
    <source>
        <dbReference type="EMBL" id="KAF5359444.1"/>
    </source>
</evidence>
<keyword evidence="10" id="KW-1185">Reference proteome</keyword>
<keyword evidence="6 7" id="KW-0408">Iron</keyword>
<dbReference type="GO" id="GO:0004497">
    <property type="term" value="F:monooxygenase activity"/>
    <property type="evidence" value="ECO:0007669"/>
    <property type="project" value="UniProtKB-KW"/>
</dbReference>
<evidence type="ECO:0000256" key="2">
    <source>
        <dbReference type="ARBA" id="ARBA00005179"/>
    </source>
</evidence>
<dbReference type="Proteomes" id="UP000559027">
    <property type="component" value="Unassembled WGS sequence"/>
</dbReference>
<dbReference type="OrthoDB" id="1470350at2759"/>
<proteinExistence type="inferred from homology"/>
<evidence type="ECO:0000256" key="8">
    <source>
        <dbReference type="RuleBase" id="RU000461"/>
    </source>
</evidence>
<keyword evidence="7 8" id="KW-0349">Heme</keyword>
<feature type="binding site" description="axial binding residue" evidence="7">
    <location>
        <position position="438"/>
    </location>
    <ligand>
        <name>heme</name>
        <dbReference type="ChEBI" id="CHEBI:30413"/>
    </ligand>
    <ligandPart>
        <name>Fe</name>
        <dbReference type="ChEBI" id="CHEBI:18248"/>
    </ligandPart>
</feature>
<keyword evidence="8" id="KW-0503">Monooxygenase</keyword>
<dbReference type="PANTHER" id="PTHR24305">
    <property type="entry name" value="CYTOCHROME P450"/>
    <property type="match status" value="1"/>
</dbReference>
<dbReference type="InterPro" id="IPR036396">
    <property type="entry name" value="Cyt_P450_sf"/>
</dbReference>
<dbReference type="CDD" id="cd11062">
    <property type="entry name" value="CYP58-like"/>
    <property type="match status" value="1"/>
</dbReference>
<evidence type="ECO:0000256" key="1">
    <source>
        <dbReference type="ARBA" id="ARBA00001971"/>
    </source>
</evidence>
<evidence type="ECO:0000256" key="5">
    <source>
        <dbReference type="ARBA" id="ARBA00023002"/>
    </source>
</evidence>
<organism evidence="9 10">
    <name type="scientific">Leucocoprinus leucothites</name>
    <dbReference type="NCBI Taxonomy" id="201217"/>
    <lineage>
        <taxon>Eukaryota</taxon>
        <taxon>Fungi</taxon>
        <taxon>Dikarya</taxon>
        <taxon>Basidiomycota</taxon>
        <taxon>Agaricomycotina</taxon>
        <taxon>Agaricomycetes</taxon>
        <taxon>Agaricomycetidae</taxon>
        <taxon>Agaricales</taxon>
        <taxon>Agaricineae</taxon>
        <taxon>Agaricaceae</taxon>
        <taxon>Leucocoprinus</taxon>
    </lineage>
</organism>
<dbReference type="InterPro" id="IPR017972">
    <property type="entry name" value="Cyt_P450_CS"/>
</dbReference>
<accession>A0A8H5G6S4</accession>
<evidence type="ECO:0008006" key="11">
    <source>
        <dbReference type="Google" id="ProtNLM"/>
    </source>
</evidence>
<comment type="similarity">
    <text evidence="3 8">Belongs to the cytochrome P450 family.</text>
</comment>
<dbReference type="InterPro" id="IPR001128">
    <property type="entry name" value="Cyt_P450"/>
</dbReference>
<evidence type="ECO:0000256" key="3">
    <source>
        <dbReference type="ARBA" id="ARBA00010617"/>
    </source>
</evidence>
<comment type="cofactor">
    <cofactor evidence="1 7">
        <name>heme</name>
        <dbReference type="ChEBI" id="CHEBI:30413"/>
    </cofactor>
</comment>
<gene>
    <name evidence="9" type="ORF">D9756_002939</name>
</gene>
<reference evidence="9 10" key="1">
    <citation type="journal article" date="2020" name="ISME J.">
        <title>Uncovering the hidden diversity of litter-decomposition mechanisms in mushroom-forming fungi.</title>
        <authorList>
            <person name="Floudas D."/>
            <person name="Bentzer J."/>
            <person name="Ahren D."/>
            <person name="Johansson T."/>
            <person name="Persson P."/>
            <person name="Tunlid A."/>
        </authorList>
    </citation>
    <scope>NUCLEOTIDE SEQUENCE [LARGE SCALE GENOMIC DNA]</scope>
    <source>
        <strain evidence="9 10">CBS 146.42</strain>
    </source>
</reference>
<dbReference type="GO" id="GO:0020037">
    <property type="term" value="F:heme binding"/>
    <property type="evidence" value="ECO:0007669"/>
    <property type="project" value="InterPro"/>
</dbReference>
<evidence type="ECO:0000256" key="4">
    <source>
        <dbReference type="ARBA" id="ARBA00022723"/>
    </source>
</evidence>
<evidence type="ECO:0000256" key="6">
    <source>
        <dbReference type="ARBA" id="ARBA00023004"/>
    </source>
</evidence>
<comment type="caution">
    <text evidence="9">The sequence shown here is derived from an EMBL/GenBank/DDBJ whole genome shotgun (WGS) entry which is preliminary data.</text>
</comment>
<dbReference type="PROSITE" id="PS00086">
    <property type="entry name" value="CYTOCHROME_P450"/>
    <property type="match status" value="1"/>
</dbReference>
<comment type="pathway">
    <text evidence="2">Secondary metabolite biosynthesis.</text>
</comment>
<dbReference type="PANTHER" id="PTHR24305:SF157">
    <property type="entry name" value="N-ACETYLTRYPTOPHAN 6-HYDROXYLASE IVOC-RELATED"/>
    <property type="match status" value="1"/>
</dbReference>
<evidence type="ECO:0000313" key="10">
    <source>
        <dbReference type="Proteomes" id="UP000559027"/>
    </source>
</evidence>
<dbReference type="InterPro" id="IPR002401">
    <property type="entry name" value="Cyt_P450_E_grp-I"/>
</dbReference>
<dbReference type="EMBL" id="JAACJO010000004">
    <property type="protein sequence ID" value="KAF5359444.1"/>
    <property type="molecule type" value="Genomic_DNA"/>
</dbReference>